<sequence length="340" mass="38389">MASSGVRSHCLLPSSSSPVDLLVQFNPMSPFGPIHFRLVIQVDQFSFCRLRSAQPTRYPRFDRHAGSAYLRSGRLVSLLRCVETPRYFAVRDRPFVLFSRHADRCSMPRSMGHHVYLYSLDTGFEVRLKYPKDGVQLQSSHLPFVFNDQLYVTYTLCPHVVLKCDMTSGDCTEAYRSRLHGCYGFTKGTRLRGAASPIDVGNGLMLGVAHMTTNATVVEYTRTGRLDTQDETMFYLQNATPPFNVIAISPSWIFAPEFGSRLDRVQACHGLAIDERGNGVLSYSIGDCTSRLVHFKLSEVLIPRRIQQSSTDRNISTYIHTRHNDPMISDVRPGRELQSP</sequence>
<name>A0A7S3ASW3_9EUKA</name>
<dbReference type="EMBL" id="HBHX01023450">
    <property type="protein sequence ID" value="CAE0112373.1"/>
    <property type="molecule type" value="Transcribed_RNA"/>
</dbReference>
<organism evidence="1">
    <name type="scientific">Haptolina ericina</name>
    <dbReference type="NCBI Taxonomy" id="156174"/>
    <lineage>
        <taxon>Eukaryota</taxon>
        <taxon>Haptista</taxon>
        <taxon>Haptophyta</taxon>
        <taxon>Prymnesiophyceae</taxon>
        <taxon>Prymnesiales</taxon>
        <taxon>Prymnesiaceae</taxon>
        <taxon>Haptolina</taxon>
    </lineage>
</organism>
<proteinExistence type="predicted"/>
<protein>
    <submittedName>
        <fullName evidence="1">Uncharacterized protein</fullName>
    </submittedName>
</protein>
<reference evidence="1" key="1">
    <citation type="submission" date="2021-01" db="EMBL/GenBank/DDBJ databases">
        <authorList>
            <person name="Corre E."/>
            <person name="Pelletier E."/>
            <person name="Niang G."/>
            <person name="Scheremetjew M."/>
            <person name="Finn R."/>
            <person name="Kale V."/>
            <person name="Holt S."/>
            <person name="Cochrane G."/>
            <person name="Meng A."/>
            <person name="Brown T."/>
            <person name="Cohen L."/>
        </authorList>
    </citation>
    <scope>NUCLEOTIDE SEQUENCE</scope>
    <source>
        <strain evidence="1">CCMP281</strain>
    </source>
</reference>
<dbReference type="AlphaFoldDB" id="A0A7S3ASW3"/>
<evidence type="ECO:0000313" key="1">
    <source>
        <dbReference type="EMBL" id="CAE0112373.1"/>
    </source>
</evidence>
<gene>
    <name evidence="1" type="ORF">HERI1096_LOCUS13033</name>
</gene>
<accession>A0A7S3ASW3</accession>